<evidence type="ECO:0000256" key="2">
    <source>
        <dbReference type="ARBA" id="ARBA00012417"/>
    </source>
</evidence>
<dbReference type="InterPro" id="IPR004805">
    <property type="entry name" value="DnaE2/DnaE/PolC"/>
</dbReference>
<keyword evidence="7" id="KW-0235">DNA replication</keyword>
<gene>
    <name evidence="11" type="ORF">SAMN05443662_0910</name>
</gene>
<evidence type="ECO:0000313" key="11">
    <source>
        <dbReference type="EMBL" id="SIN90057.1"/>
    </source>
</evidence>
<evidence type="ECO:0000256" key="6">
    <source>
        <dbReference type="ARBA" id="ARBA00022695"/>
    </source>
</evidence>
<keyword evidence="8" id="KW-0239">DNA-directed DNA polymerase</keyword>
<evidence type="ECO:0000256" key="7">
    <source>
        <dbReference type="ARBA" id="ARBA00022705"/>
    </source>
</evidence>
<dbReference type="NCBIfam" id="TIGR00594">
    <property type="entry name" value="polc"/>
    <property type="match status" value="1"/>
</dbReference>
<evidence type="ECO:0000256" key="8">
    <source>
        <dbReference type="ARBA" id="ARBA00022932"/>
    </source>
</evidence>
<dbReference type="PANTHER" id="PTHR32294">
    <property type="entry name" value="DNA POLYMERASE III SUBUNIT ALPHA"/>
    <property type="match status" value="1"/>
</dbReference>
<dbReference type="AlphaFoldDB" id="A0A1N6F479"/>
<dbReference type="FunFam" id="1.10.150.870:FF:000001">
    <property type="entry name" value="DNA polymerase III subunit alpha"/>
    <property type="match status" value="1"/>
</dbReference>
<dbReference type="OrthoDB" id="9803237at2"/>
<dbReference type="GO" id="GO:0005737">
    <property type="term" value="C:cytoplasm"/>
    <property type="evidence" value="ECO:0007669"/>
    <property type="project" value="UniProtKB-SubCell"/>
</dbReference>
<keyword evidence="5" id="KW-0808">Transferase</keyword>
<dbReference type="Pfam" id="PF02811">
    <property type="entry name" value="PHP"/>
    <property type="match status" value="1"/>
</dbReference>
<dbReference type="InterPro" id="IPR041931">
    <property type="entry name" value="DNA_pol3_alpha_thumb_dom"/>
</dbReference>
<dbReference type="EMBL" id="FSRE01000002">
    <property type="protein sequence ID" value="SIN90057.1"/>
    <property type="molecule type" value="Genomic_DNA"/>
</dbReference>
<dbReference type="InterPro" id="IPR040982">
    <property type="entry name" value="DNA_pol3_finger"/>
</dbReference>
<dbReference type="Gene3D" id="1.10.150.870">
    <property type="match status" value="1"/>
</dbReference>
<dbReference type="STRING" id="364032.SAMN05443662_0910"/>
<reference evidence="11 12" key="1">
    <citation type="submission" date="2016-11" db="EMBL/GenBank/DDBJ databases">
        <authorList>
            <person name="Jaros S."/>
            <person name="Januszkiewicz K."/>
            <person name="Wedrychowicz H."/>
        </authorList>
    </citation>
    <scope>NUCLEOTIDE SEQUENCE [LARGE SCALE GENOMIC DNA]</scope>
    <source>
        <strain evidence="11 12">DSM 17737</strain>
    </source>
</reference>
<evidence type="ECO:0000256" key="9">
    <source>
        <dbReference type="ARBA" id="ARBA00049244"/>
    </source>
</evidence>
<accession>A0A1N6F479</accession>
<keyword evidence="4" id="KW-0963">Cytoplasm</keyword>
<dbReference type="RefSeq" id="WP_074201426.1">
    <property type="nucleotide sequence ID" value="NZ_FSRE01000002.1"/>
</dbReference>
<dbReference type="Pfam" id="PF07733">
    <property type="entry name" value="DNA_pol3_alpha"/>
    <property type="match status" value="1"/>
</dbReference>
<name>A0A1N6F479_9GAMM</name>
<evidence type="ECO:0000313" key="12">
    <source>
        <dbReference type="Proteomes" id="UP000198461"/>
    </source>
</evidence>
<dbReference type="GO" id="GO:0003887">
    <property type="term" value="F:DNA-directed DNA polymerase activity"/>
    <property type="evidence" value="ECO:0007669"/>
    <property type="project" value="UniProtKB-KW"/>
</dbReference>
<dbReference type="PANTHER" id="PTHR32294:SF0">
    <property type="entry name" value="DNA POLYMERASE III SUBUNIT ALPHA"/>
    <property type="match status" value="1"/>
</dbReference>
<dbReference type="InterPro" id="IPR004365">
    <property type="entry name" value="NA-bd_OB_tRNA"/>
</dbReference>
<dbReference type="NCBIfam" id="NF004226">
    <property type="entry name" value="PRK05673.1"/>
    <property type="match status" value="1"/>
</dbReference>
<evidence type="ECO:0000256" key="5">
    <source>
        <dbReference type="ARBA" id="ARBA00022679"/>
    </source>
</evidence>
<comment type="catalytic activity">
    <reaction evidence="9">
        <text>DNA(n) + a 2'-deoxyribonucleoside 5'-triphosphate = DNA(n+1) + diphosphate</text>
        <dbReference type="Rhea" id="RHEA:22508"/>
        <dbReference type="Rhea" id="RHEA-COMP:17339"/>
        <dbReference type="Rhea" id="RHEA-COMP:17340"/>
        <dbReference type="ChEBI" id="CHEBI:33019"/>
        <dbReference type="ChEBI" id="CHEBI:61560"/>
        <dbReference type="ChEBI" id="CHEBI:173112"/>
        <dbReference type="EC" id="2.7.7.7"/>
    </reaction>
</comment>
<dbReference type="CDD" id="cd07433">
    <property type="entry name" value="PHP_PolIIIA_DnaE1"/>
    <property type="match status" value="1"/>
</dbReference>
<organism evidence="11 12">
    <name type="scientific">Sulfurivirga caldicuralii</name>
    <dbReference type="NCBI Taxonomy" id="364032"/>
    <lineage>
        <taxon>Bacteria</taxon>
        <taxon>Pseudomonadati</taxon>
        <taxon>Pseudomonadota</taxon>
        <taxon>Gammaproteobacteria</taxon>
        <taxon>Thiotrichales</taxon>
        <taxon>Piscirickettsiaceae</taxon>
        <taxon>Sulfurivirga</taxon>
    </lineage>
</organism>
<dbReference type="Pfam" id="PF20914">
    <property type="entry name" value="DNA_pol_IIIA_C"/>
    <property type="match status" value="1"/>
</dbReference>
<feature type="domain" description="Polymerase/histidinol phosphatase N-terminal" evidence="10">
    <location>
        <begin position="5"/>
        <end position="72"/>
    </location>
</feature>
<dbReference type="Proteomes" id="UP000198461">
    <property type="component" value="Unassembled WGS sequence"/>
</dbReference>
<dbReference type="Gene3D" id="3.20.20.140">
    <property type="entry name" value="Metal-dependent hydrolases"/>
    <property type="match status" value="1"/>
</dbReference>
<dbReference type="FunFam" id="1.10.10.1600:FF:000001">
    <property type="entry name" value="DNA polymerase III subunit alpha"/>
    <property type="match status" value="1"/>
</dbReference>
<dbReference type="InterPro" id="IPR048472">
    <property type="entry name" value="DNA_pol_IIIA_C"/>
</dbReference>
<dbReference type="SUPFAM" id="SSF89550">
    <property type="entry name" value="PHP domain-like"/>
    <property type="match status" value="1"/>
</dbReference>
<dbReference type="InterPro" id="IPR049821">
    <property type="entry name" value="PolIIIA_DnaE1_PHP"/>
</dbReference>
<dbReference type="InterPro" id="IPR011708">
    <property type="entry name" value="DNA_pol3_alpha_NTPase_dom"/>
</dbReference>
<dbReference type="Gene3D" id="1.10.10.1600">
    <property type="entry name" value="Bacterial DNA polymerase III alpha subunit, thumb domain"/>
    <property type="match status" value="1"/>
</dbReference>
<dbReference type="CDD" id="cd04485">
    <property type="entry name" value="DnaE_OBF"/>
    <property type="match status" value="1"/>
</dbReference>
<evidence type="ECO:0000259" key="10">
    <source>
        <dbReference type="SMART" id="SM00481"/>
    </source>
</evidence>
<comment type="subcellular location">
    <subcellularLocation>
        <location evidence="1">Cytoplasm</location>
    </subcellularLocation>
</comment>
<dbReference type="GO" id="GO:0008408">
    <property type="term" value="F:3'-5' exonuclease activity"/>
    <property type="evidence" value="ECO:0007669"/>
    <property type="project" value="InterPro"/>
</dbReference>
<dbReference type="GO" id="GO:0006260">
    <property type="term" value="P:DNA replication"/>
    <property type="evidence" value="ECO:0007669"/>
    <property type="project" value="UniProtKB-KW"/>
</dbReference>
<dbReference type="InterPro" id="IPR003141">
    <property type="entry name" value="Pol/His_phosphatase_N"/>
</dbReference>
<keyword evidence="12" id="KW-1185">Reference proteome</keyword>
<dbReference type="InterPro" id="IPR016195">
    <property type="entry name" value="Pol/histidinol_Pase-like"/>
</dbReference>
<evidence type="ECO:0000256" key="1">
    <source>
        <dbReference type="ARBA" id="ARBA00004496"/>
    </source>
</evidence>
<sequence>MQPFVHLHTHSEYSIVDSTLKVKELVALAKEKGQPAVALTDQGNLFALVKFYKAALAEGIKPIIGADIWLENETDASGPTRVTLLCLDQQGYLNLSHLISHSYLQGQRLVQHDMVPVVSREELARHSEGLVALLGPQSEIAAALAAGRLNQVAALAEWWEAHFHDRIYLEFVRTGREGEEAFISDSARVIERYGWPAVASNDVRFASAEDFDAHEVRTCIHSGHVLDDDNRPKRYSEQQYFRSSEEMAELFADLPGALENTVELARRCNVQLHLGEYFLPDFPIPDGMSMDEYFVQVCEQGLDARLQFLFGHLDANAFAEKRRQYYERLHFELDTIIQMGFPGYFLIVADFIQWAKDHGIPVGPGRGSGAGSLVAYSLKITDLDPIQYDLLFERFLNPERVSMPDFDVDFCMERRDEVIDYVSRHYGRDHVSQIVTFGTMAAKAVVRDVGRVLGHPYGMVDGVAKLIPPDLGMTLTKALEQEPDLKARYDNEEEVRELLDLALKLEGTVRNTGKHAGGVVIGPRPLETFCPLLSEPDGTGVVTQLDKNDVESIGLVKFDFLGLRTLTIIDWALQSINAGKQPGEAGYVDIARIPLDDRKTFELIKTGRTTGVFQLESAGMQDLIRRLQPDCFEDIIALVALFRPGPLESGMVDNFIARKHGREKISYPDPNYQHEWLRPILEPTYGVILYQEQVMQIAQVLAGYTLGGADLLRRAMGKKKPEEMAKQREVFREGAIKQGVDPELAMKIFDLVEKFAGYGFNKSHSAAYALVSYQSAWLKTHYPAEFMAAQISSDMDNTDKVVHMINECLSMGLEVLKPDINQCGIRFTPQPGGRILYGLGAIKGVGEAALEGIIREREENGPYRDLFDFCKRVDRKVNRRVIEALIRAGAMDCLHDNRQAMLTSLGQALSVAEQFHKDREAGQLDMFGGLVEDDQQHHLVDVPEMPQKLRLQGEKETLGLYMTGHPIELYRDELNRLVGKPLRELRAEKFKQQTAAGLIVALRRKRTRRGDTMAFIALDDKTARLEVIVGPSLLEQCKDFLAVDTLVVVEGEVSEDTFNGDGGLKMDAKNIYPLAQARVEKARGLKLWLNSEQSTQDKLMALNILLETYHSKNGMPVVIEYCNDRARGQLKLGERFHVLPDDDLLEAIHGQKIRLEIAYPQS</sequence>
<dbReference type="EC" id="2.7.7.7" evidence="2"/>
<dbReference type="Pfam" id="PF17657">
    <property type="entry name" value="DNA_pol3_finger"/>
    <property type="match status" value="1"/>
</dbReference>
<dbReference type="InterPro" id="IPR029460">
    <property type="entry name" value="DNAPol_HHH"/>
</dbReference>
<proteinExistence type="predicted"/>
<dbReference type="Pfam" id="PF01336">
    <property type="entry name" value="tRNA_anti-codon"/>
    <property type="match status" value="1"/>
</dbReference>
<keyword evidence="6" id="KW-0548">Nucleotidyltransferase</keyword>
<dbReference type="InterPro" id="IPR004013">
    <property type="entry name" value="PHP_dom"/>
</dbReference>
<evidence type="ECO:0000256" key="3">
    <source>
        <dbReference type="ARBA" id="ARBA00019114"/>
    </source>
</evidence>
<dbReference type="Pfam" id="PF14579">
    <property type="entry name" value="HHH_6"/>
    <property type="match status" value="1"/>
</dbReference>
<dbReference type="GO" id="GO:0003676">
    <property type="term" value="F:nucleic acid binding"/>
    <property type="evidence" value="ECO:0007669"/>
    <property type="project" value="InterPro"/>
</dbReference>
<evidence type="ECO:0000256" key="4">
    <source>
        <dbReference type="ARBA" id="ARBA00022490"/>
    </source>
</evidence>
<dbReference type="SMART" id="SM00481">
    <property type="entry name" value="POLIIIAc"/>
    <property type="match status" value="1"/>
</dbReference>
<protein>
    <recommendedName>
        <fullName evidence="3">DNA polymerase III subunit alpha</fullName>
        <ecNumber evidence="2">2.7.7.7</ecNumber>
    </recommendedName>
</protein>